<accession>A0A0H2QZC8</accession>
<evidence type="ECO:0000313" key="2">
    <source>
        <dbReference type="Proteomes" id="UP000053477"/>
    </source>
</evidence>
<dbReference type="EMBL" id="KQ086443">
    <property type="protein sequence ID" value="KLO04749.1"/>
    <property type="molecule type" value="Genomic_DNA"/>
</dbReference>
<proteinExistence type="predicted"/>
<dbReference type="Proteomes" id="UP000053477">
    <property type="component" value="Unassembled WGS sequence"/>
</dbReference>
<feature type="non-terminal residue" evidence="1">
    <location>
        <position position="162"/>
    </location>
</feature>
<dbReference type="OrthoDB" id="3203159at2759"/>
<organism evidence="1 2">
    <name type="scientific">Schizopora paradoxa</name>
    <dbReference type="NCBI Taxonomy" id="27342"/>
    <lineage>
        <taxon>Eukaryota</taxon>
        <taxon>Fungi</taxon>
        <taxon>Dikarya</taxon>
        <taxon>Basidiomycota</taxon>
        <taxon>Agaricomycotina</taxon>
        <taxon>Agaricomycetes</taxon>
        <taxon>Hymenochaetales</taxon>
        <taxon>Schizoporaceae</taxon>
        <taxon>Schizopora</taxon>
    </lineage>
</organism>
<evidence type="ECO:0000313" key="1">
    <source>
        <dbReference type="EMBL" id="KLO04749.1"/>
    </source>
</evidence>
<dbReference type="InParanoid" id="A0A0H2QZC8"/>
<sequence length="162" mass="19058">VPTWDGNEDTLQRWLLAVNDIAFSGPLLFSGIGRVLPTRLTGPALAWYYSLPTAKRMSIQTDWDSFRNAIAEFYMTTDWFDRQLKRMQNATFRDKDHPTESAHDYYLRKIELLQLVRNDSEPQLIMEIMESAPSWWNRVLDSKRFTSIVEFQNAIKAHDREL</sequence>
<protein>
    <recommendedName>
        <fullName evidence="3">Retrotransposon gag domain-containing protein</fullName>
    </recommendedName>
</protein>
<evidence type="ECO:0008006" key="3">
    <source>
        <dbReference type="Google" id="ProtNLM"/>
    </source>
</evidence>
<keyword evidence="2" id="KW-1185">Reference proteome</keyword>
<name>A0A0H2QZC8_9AGAM</name>
<feature type="non-terminal residue" evidence="1">
    <location>
        <position position="1"/>
    </location>
</feature>
<gene>
    <name evidence="1" type="ORF">SCHPADRAFT_808373</name>
</gene>
<reference evidence="1 2" key="1">
    <citation type="submission" date="2015-04" db="EMBL/GenBank/DDBJ databases">
        <title>Complete genome sequence of Schizopora paradoxa KUC8140, a cosmopolitan wood degrader in East Asia.</title>
        <authorList>
            <consortium name="DOE Joint Genome Institute"/>
            <person name="Min B."/>
            <person name="Park H."/>
            <person name="Jang Y."/>
            <person name="Kim J.-J."/>
            <person name="Kim K.H."/>
            <person name="Pangilinan J."/>
            <person name="Lipzen A."/>
            <person name="Riley R."/>
            <person name="Grigoriev I.V."/>
            <person name="Spatafora J.W."/>
            <person name="Choi I.-G."/>
        </authorList>
    </citation>
    <scope>NUCLEOTIDE SEQUENCE [LARGE SCALE GENOMIC DNA]</scope>
    <source>
        <strain evidence="1 2">KUC8140</strain>
    </source>
</reference>
<dbReference type="AlphaFoldDB" id="A0A0H2QZC8"/>